<evidence type="ECO:0000259" key="2">
    <source>
        <dbReference type="Pfam" id="PF12697"/>
    </source>
</evidence>
<organism evidence="3 4">
    <name type="scientific">Glutamicibacter soli</name>
    <dbReference type="NCBI Taxonomy" id="453836"/>
    <lineage>
        <taxon>Bacteria</taxon>
        <taxon>Bacillati</taxon>
        <taxon>Actinomycetota</taxon>
        <taxon>Actinomycetes</taxon>
        <taxon>Micrococcales</taxon>
        <taxon>Micrococcaceae</taxon>
        <taxon>Glutamicibacter</taxon>
    </lineage>
</organism>
<proteinExistence type="predicted"/>
<feature type="domain" description="AB hydrolase-1" evidence="2">
    <location>
        <begin position="35"/>
        <end position="171"/>
    </location>
</feature>
<evidence type="ECO:0000313" key="3">
    <source>
        <dbReference type="EMBL" id="RBL99562.1"/>
    </source>
</evidence>
<dbReference type="Gene3D" id="3.40.50.1820">
    <property type="entry name" value="alpha/beta hydrolase"/>
    <property type="match status" value="1"/>
</dbReference>
<dbReference type="RefSeq" id="WP_113607736.1">
    <property type="nucleotide sequence ID" value="NZ_POAF01000007.1"/>
</dbReference>
<reference evidence="3 4" key="1">
    <citation type="submission" date="2018-01" db="EMBL/GenBank/DDBJ databases">
        <title>Glutamicibacter soli strain NHPC-3 Whole genome sequence and assembly.</title>
        <authorList>
            <person name="Choudhury P."/>
            <person name="Gupta D."/>
            <person name="Sengupta K."/>
            <person name="Jawed A."/>
            <person name="Sultana N."/>
            <person name="Saha P."/>
        </authorList>
    </citation>
    <scope>NUCLEOTIDE SEQUENCE [LARGE SCALE GENOMIC DNA]</scope>
    <source>
        <strain evidence="3 4">NHPC-3</strain>
    </source>
</reference>
<dbReference type="SUPFAM" id="SSF53474">
    <property type="entry name" value="alpha/beta-Hydrolases"/>
    <property type="match status" value="1"/>
</dbReference>
<feature type="region of interest" description="Disordered" evidence="1">
    <location>
        <begin position="198"/>
        <end position="219"/>
    </location>
</feature>
<feature type="region of interest" description="Disordered" evidence="1">
    <location>
        <begin position="251"/>
        <end position="282"/>
    </location>
</feature>
<name>A0A365YBZ9_9MICC</name>
<dbReference type="AlphaFoldDB" id="A0A365YBZ9"/>
<gene>
    <name evidence="3" type="ORF">C1H84_14125</name>
</gene>
<keyword evidence="4" id="KW-1185">Reference proteome</keyword>
<dbReference type="GO" id="GO:0003824">
    <property type="term" value="F:catalytic activity"/>
    <property type="evidence" value="ECO:0007669"/>
    <property type="project" value="UniProtKB-ARBA"/>
</dbReference>
<dbReference type="InterPro" id="IPR000073">
    <property type="entry name" value="AB_hydrolase_1"/>
</dbReference>
<dbReference type="Pfam" id="PF12697">
    <property type="entry name" value="Abhydrolase_6"/>
    <property type="match status" value="1"/>
</dbReference>
<sequence>MKPVITVDLCSSISGESVVRKENIIWTLGEGSRVIVLVHGFATNREKALEGYDHFLRNISKQSSHRATLRDYKFIAIIWPGYDHNKFINIASFASRVADAERAGDILAEHLSQCKEVVFVGHSLGCRFVLQALASMDPPARKISKSLMLAAAVPEAHCEDRSVYSSSRSGGPDQVVLYSKKDRVLQLLFNPGMRFARPGNSKAVGRTGGPEGRWSRASDTKLGHGKYWKSEVSSAALLQIMGIRPIEADRERLPSANSETDLIRRPKSRQDVVHLPTERHIG</sequence>
<evidence type="ECO:0000256" key="1">
    <source>
        <dbReference type="SAM" id="MobiDB-lite"/>
    </source>
</evidence>
<evidence type="ECO:0000313" key="4">
    <source>
        <dbReference type="Proteomes" id="UP000252167"/>
    </source>
</evidence>
<comment type="caution">
    <text evidence="3">The sequence shown here is derived from an EMBL/GenBank/DDBJ whole genome shotgun (WGS) entry which is preliminary data.</text>
</comment>
<protein>
    <recommendedName>
        <fullName evidence="2">AB hydrolase-1 domain-containing protein</fullName>
    </recommendedName>
</protein>
<feature type="compositionally biased region" description="Basic and acidic residues" evidence="1">
    <location>
        <begin position="261"/>
        <end position="282"/>
    </location>
</feature>
<accession>A0A365YBZ9</accession>
<dbReference type="InterPro" id="IPR029058">
    <property type="entry name" value="AB_hydrolase_fold"/>
</dbReference>
<dbReference type="EMBL" id="POAF01000007">
    <property type="protein sequence ID" value="RBL99562.1"/>
    <property type="molecule type" value="Genomic_DNA"/>
</dbReference>
<dbReference type="Proteomes" id="UP000252167">
    <property type="component" value="Unassembled WGS sequence"/>
</dbReference>